<dbReference type="EMBL" id="CAJNOC010000035">
    <property type="protein sequence ID" value="CAF0708673.1"/>
    <property type="molecule type" value="Genomic_DNA"/>
</dbReference>
<organism evidence="2 3">
    <name type="scientific">Brachionus calyciflorus</name>
    <dbReference type="NCBI Taxonomy" id="104777"/>
    <lineage>
        <taxon>Eukaryota</taxon>
        <taxon>Metazoa</taxon>
        <taxon>Spiralia</taxon>
        <taxon>Gnathifera</taxon>
        <taxon>Rotifera</taxon>
        <taxon>Eurotatoria</taxon>
        <taxon>Monogononta</taxon>
        <taxon>Pseudotrocha</taxon>
        <taxon>Ploima</taxon>
        <taxon>Brachionidae</taxon>
        <taxon>Brachionus</taxon>
    </lineage>
</organism>
<protein>
    <recommendedName>
        <fullName evidence="1">Oxidoreductase-like domain-containing protein</fullName>
    </recommendedName>
</protein>
<proteinExistence type="predicted"/>
<accession>A0A813LZC4</accession>
<evidence type="ECO:0000259" key="1">
    <source>
        <dbReference type="Pfam" id="PF09791"/>
    </source>
</evidence>
<dbReference type="InterPro" id="IPR039251">
    <property type="entry name" value="OXLD1"/>
</dbReference>
<dbReference type="GO" id="GO:0005739">
    <property type="term" value="C:mitochondrion"/>
    <property type="evidence" value="ECO:0007669"/>
    <property type="project" value="TreeGrafter"/>
</dbReference>
<feature type="domain" description="Oxidoreductase-like" evidence="1">
    <location>
        <begin position="36"/>
        <end position="73"/>
    </location>
</feature>
<dbReference type="PANTHER" id="PTHR21193:SF3">
    <property type="entry name" value="OXIDOREDUCTASE-LIKE DOMAIN-CONTAINING PROTEIN 1"/>
    <property type="match status" value="1"/>
</dbReference>
<comment type="caution">
    <text evidence="2">The sequence shown here is derived from an EMBL/GenBank/DDBJ whole genome shotgun (WGS) entry which is preliminary data.</text>
</comment>
<name>A0A813LZC4_9BILA</name>
<dbReference type="PANTHER" id="PTHR21193">
    <property type="entry name" value="OXIDOREDUCTASE-LIKE DOMAIN-CONTAINING PROTEIN 1"/>
    <property type="match status" value="1"/>
</dbReference>
<evidence type="ECO:0000313" key="2">
    <source>
        <dbReference type="EMBL" id="CAF0708673.1"/>
    </source>
</evidence>
<dbReference type="AlphaFoldDB" id="A0A813LZC4"/>
<dbReference type="InterPro" id="IPR019180">
    <property type="entry name" value="Oxidoreductase-like_N"/>
</dbReference>
<evidence type="ECO:0000313" key="3">
    <source>
        <dbReference type="Proteomes" id="UP000663879"/>
    </source>
</evidence>
<dbReference type="Proteomes" id="UP000663879">
    <property type="component" value="Unassembled WGS sequence"/>
</dbReference>
<dbReference type="Pfam" id="PF09791">
    <property type="entry name" value="Oxidored-like"/>
    <property type="match status" value="1"/>
</dbReference>
<reference evidence="2" key="1">
    <citation type="submission" date="2021-02" db="EMBL/GenBank/DDBJ databases">
        <authorList>
            <person name="Nowell W R."/>
        </authorList>
    </citation>
    <scope>NUCLEOTIDE SEQUENCE</scope>
    <source>
        <strain evidence="2">Ploen Becks lab</strain>
    </source>
</reference>
<keyword evidence="3" id="KW-1185">Reference proteome</keyword>
<sequence>MLLKLCKSFCNTQIINRNLYITKRLLTKDRDQPSDVKPPPQIPLMCCGSGCSNCVWIQYTDELLKYYEENSKKRKMALKKALEEIQKIEDVNLRDFLTMEIKMKMK</sequence>
<gene>
    <name evidence="2" type="ORF">OXX778_LOCUS654</name>
</gene>
<dbReference type="OrthoDB" id="10064411at2759"/>